<dbReference type="EMBL" id="JAUZQC010000004">
    <property type="protein sequence ID" value="KAK5872630.1"/>
    <property type="molecule type" value="Genomic_DNA"/>
</dbReference>
<dbReference type="Proteomes" id="UP001346869">
    <property type="component" value="Unassembled WGS sequence"/>
</dbReference>
<dbReference type="AlphaFoldDB" id="A0AAN7Y216"/>
<evidence type="ECO:0000256" key="1">
    <source>
        <dbReference type="SAM" id="MobiDB-lite"/>
    </source>
</evidence>
<reference evidence="2 3" key="1">
    <citation type="journal article" date="2023" name="Genes (Basel)">
        <title>Chromosome-Level Genome Assembly and Circadian Gene Repertoire of the Patagonia Blennie Eleginops maclovinus-The Closest Ancestral Proxy of Antarctic Cryonotothenioids.</title>
        <authorList>
            <person name="Cheng C.C."/>
            <person name="Rivera-Colon A.G."/>
            <person name="Minhas B.F."/>
            <person name="Wilson L."/>
            <person name="Rayamajhi N."/>
            <person name="Vargas-Chacoff L."/>
            <person name="Catchen J.M."/>
        </authorList>
    </citation>
    <scope>NUCLEOTIDE SEQUENCE [LARGE SCALE GENOMIC DNA]</scope>
    <source>
        <strain evidence="2">JMC-PN-2008</strain>
    </source>
</reference>
<reference evidence="2 3" key="2">
    <citation type="journal article" date="2023" name="Mol. Biol. Evol.">
        <title>Genomics of Secondarily Temperate Adaptation in the Only Non-Antarctic Icefish.</title>
        <authorList>
            <person name="Rivera-Colon A.G."/>
            <person name="Rayamajhi N."/>
            <person name="Minhas B.F."/>
            <person name="Madrigal G."/>
            <person name="Bilyk K.T."/>
            <person name="Yoon V."/>
            <person name="Hune M."/>
            <person name="Gregory S."/>
            <person name="Cheng C.H.C."/>
            <person name="Catchen J.M."/>
        </authorList>
    </citation>
    <scope>NUCLEOTIDE SEQUENCE [LARGE SCALE GENOMIC DNA]</scope>
    <source>
        <strain evidence="2">JMC-PN-2008</strain>
    </source>
</reference>
<gene>
    <name evidence="2" type="ORF">PBY51_013312</name>
</gene>
<feature type="region of interest" description="Disordered" evidence="1">
    <location>
        <begin position="1"/>
        <end position="34"/>
    </location>
</feature>
<evidence type="ECO:0000313" key="3">
    <source>
        <dbReference type="Proteomes" id="UP001346869"/>
    </source>
</evidence>
<accession>A0AAN7Y216</accession>
<feature type="compositionally biased region" description="Polar residues" evidence="1">
    <location>
        <begin position="19"/>
        <end position="30"/>
    </location>
</feature>
<organism evidence="2 3">
    <name type="scientific">Eleginops maclovinus</name>
    <name type="common">Patagonian blennie</name>
    <name type="synonym">Eleginus maclovinus</name>
    <dbReference type="NCBI Taxonomy" id="56733"/>
    <lineage>
        <taxon>Eukaryota</taxon>
        <taxon>Metazoa</taxon>
        <taxon>Chordata</taxon>
        <taxon>Craniata</taxon>
        <taxon>Vertebrata</taxon>
        <taxon>Euteleostomi</taxon>
        <taxon>Actinopterygii</taxon>
        <taxon>Neopterygii</taxon>
        <taxon>Teleostei</taxon>
        <taxon>Neoteleostei</taxon>
        <taxon>Acanthomorphata</taxon>
        <taxon>Eupercaria</taxon>
        <taxon>Perciformes</taxon>
        <taxon>Notothenioidei</taxon>
        <taxon>Eleginopidae</taxon>
        <taxon>Eleginops</taxon>
    </lineage>
</organism>
<keyword evidence="3" id="KW-1185">Reference proteome</keyword>
<evidence type="ECO:0000313" key="2">
    <source>
        <dbReference type="EMBL" id="KAK5872630.1"/>
    </source>
</evidence>
<proteinExistence type="predicted"/>
<sequence>MCSHSPIAGQVRKPGAPFSLQNQSEGNLSVFSDRRPEQNEILRDCCEISGGVSKEELIRKEEGEGSVWATADTLHPSIMLAMMGQ</sequence>
<comment type="caution">
    <text evidence="2">The sequence shown here is derived from an EMBL/GenBank/DDBJ whole genome shotgun (WGS) entry which is preliminary data.</text>
</comment>
<protein>
    <submittedName>
        <fullName evidence="2">Uncharacterized protein</fullName>
    </submittedName>
</protein>
<name>A0AAN7Y216_ELEMC</name>